<evidence type="ECO:0000256" key="1">
    <source>
        <dbReference type="SAM" id="MobiDB-lite"/>
    </source>
</evidence>
<organism evidence="2 3">
    <name type="scientific">Magnetospirillum moscoviense</name>
    <dbReference type="NCBI Taxonomy" id="1437059"/>
    <lineage>
        <taxon>Bacteria</taxon>
        <taxon>Pseudomonadati</taxon>
        <taxon>Pseudomonadota</taxon>
        <taxon>Alphaproteobacteria</taxon>
        <taxon>Rhodospirillales</taxon>
        <taxon>Rhodospirillaceae</taxon>
        <taxon>Magnetospirillum</taxon>
    </lineage>
</organism>
<dbReference type="EMBL" id="LWQU01000172">
    <property type="protein sequence ID" value="OAN46880.1"/>
    <property type="molecule type" value="Genomic_DNA"/>
</dbReference>
<comment type="caution">
    <text evidence="2">The sequence shown here is derived from an EMBL/GenBank/DDBJ whole genome shotgun (WGS) entry which is preliminary data.</text>
</comment>
<dbReference type="Proteomes" id="UP000078543">
    <property type="component" value="Unassembled WGS sequence"/>
</dbReference>
<dbReference type="RefSeq" id="WP_068503630.1">
    <property type="nucleotide sequence ID" value="NZ_LWQU01000172.1"/>
</dbReference>
<evidence type="ECO:0000313" key="3">
    <source>
        <dbReference type="Proteomes" id="UP000078543"/>
    </source>
</evidence>
<reference evidence="2 3" key="1">
    <citation type="submission" date="2016-04" db="EMBL/GenBank/DDBJ databases">
        <title>Draft genome sequence of freshwater magnetotactic bacteria Magnetospirillum marisnigri SP-1 and Magnetospirillum moscoviense BB-1.</title>
        <authorList>
            <person name="Koziaeva V."/>
            <person name="Dziuba M.V."/>
            <person name="Ivanov T.M."/>
            <person name="Kuznetsov B."/>
            <person name="Grouzdev D.S."/>
        </authorList>
    </citation>
    <scope>NUCLEOTIDE SEQUENCE [LARGE SCALE GENOMIC DNA]</scope>
    <source>
        <strain evidence="2 3">BB-1</strain>
    </source>
</reference>
<protein>
    <submittedName>
        <fullName evidence="2">Uncharacterized protein</fullName>
    </submittedName>
</protein>
<gene>
    <name evidence="2" type="ORF">A6A05_16080</name>
</gene>
<dbReference type="STRING" id="1437059.A6A05_16080"/>
<proteinExistence type="predicted"/>
<accession>A0A178MDI6</accession>
<name>A0A178MDI6_9PROT</name>
<keyword evidence="3" id="KW-1185">Reference proteome</keyword>
<dbReference type="AlphaFoldDB" id="A0A178MDI6"/>
<feature type="region of interest" description="Disordered" evidence="1">
    <location>
        <begin position="31"/>
        <end position="50"/>
    </location>
</feature>
<evidence type="ECO:0000313" key="2">
    <source>
        <dbReference type="EMBL" id="OAN46880.1"/>
    </source>
</evidence>
<dbReference type="OrthoDB" id="2053844at2"/>
<sequence>MLTTAPIRHDLNPLDRAVFLHQRKEIYERLHPETKHGAQGGVGGQRNENDTMSFSKDTAEKCGWTARTIDRAVAIAKGIQPDVRARLVGTALSRNQAELLKLVKLSNGQQHTALNLLLAVPPQGKNVEEARRIITGARAAAPAGDDGFAALLSKWTRATPRERSAFLDHLWNHKTDDTLREFVAGLNQEEAA</sequence>